<sequence>MALWNLHPIGFEMMDGPDVAVSVIYMAALVALPFKPVSSAVAIVIVTVAEGLLPSDAFVQSLWGFCYALAVFAMEGLIVPAAAAVAVVCGIAWAQGDRPMWPVSHHSSFEMLPFMLFAAALGVSLRMWRVSVREHSRAEARHELLLQENRQYEERLRLLHELHGSVAGSLTYAIWLCRELEDDRGDGQGGMDLSALRERARQVEGVLAQTLGTLRREVIDPTRRLVDEHEGTVAAPDGEAAGRSGGNPTGEGEPAADADGLAGNAEIGAIVVDRRMRQIADRLNTVGLRCETLTRGDLTVMGAARLDLMVRIIDEMGNNMLKYASPGPCAIAVTMMSNGSGARIWSSNMCTGAGAVDGADASGGLADGSSVGPELPDGSASPADDPLSGGVGLPLMRRSLKPYGGTVAVSREEGEWSIAVTLPAPAHAAA</sequence>
<keyword evidence="1" id="KW-0175">Coiled coil</keyword>
<proteinExistence type="predicted"/>
<feature type="transmembrane region" description="Helical" evidence="3">
    <location>
        <begin position="20"/>
        <end position="53"/>
    </location>
</feature>
<feature type="region of interest" description="Disordered" evidence="2">
    <location>
        <begin position="228"/>
        <end position="260"/>
    </location>
</feature>
<evidence type="ECO:0000313" key="4">
    <source>
        <dbReference type="EMBL" id="KAA8820927.1"/>
    </source>
</evidence>
<organism evidence="5 6">
    <name type="scientific">Bifidobacterium vespertilionis</name>
    <dbReference type="NCBI Taxonomy" id="2562524"/>
    <lineage>
        <taxon>Bacteria</taxon>
        <taxon>Bacillati</taxon>
        <taxon>Actinomycetota</taxon>
        <taxon>Actinomycetes</taxon>
        <taxon>Bifidobacteriales</taxon>
        <taxon>Bifidobacteriaceae</taxon>
        <taxon>Bifidobacterium</taxon>
    </lineage>
</organism>
<dbReference type="Gene3D" id="3.30.565.10">
    <property type="entry name" value="Histidine kinase-like ATPase, C-terminal domain"/>
    <property type="match status" value="1"/>
</dbReference>
<accession>A0A5J5E0I2</accession>
<keyword evidence="3" id="KW-0472">Membrane</keyword>
<dbReference type="AlphaFoldDB" id="A0A5J5E0I2"/>
<evidence type="ECO:0000256" key="3">
    <source>
        <dbReference type="SAM" id="Phobius"/>
    </source>
</evidence>
<reference evidence="6 7" key="1">
    <citation type="journal article" date="2019" name="Syst. Appl. Microbiol.">
        <title>Characterization of Bifidobacterium species in feaces of the Egyptian fruit bat: Description of B. vespertilionis sp. nov. and B. rousetti sp. nov.</title>
        <authorList>
            <person name="Modesto M."/>
            <person name="Satti M."/>
            <person name="Watanabe K."/>
            <person name="Puglisi E."/>
            <person name="Morelli L."/>
            <person name="Huang C.-H."/>
            <person name="Liou J.-S."/>
            <person name="Miyashita M."/>
            <person name="Tamura T."/>
            <person name="Saito S."/>
            <person name="Mori K."/>
            <person name="Huang L."/>
            <person name="Sciavilla P."/>
            <person name="Sandri C."/>
            <person name="Spiezio C."/>
            <person name="Vitali F."/>
            <person name="Cavalieri D."/>
            <person name="Perpetuini G."/>
            <person name="Tofalo R."/>
            <person name="Bonetti A."/>
            <person name="Arita M."/>
            <person name="Mattarelli P."/>
        </authorList>
    </citation>
    <scope>NUCLEOTIDE SEQUENCE [LARGE SCALE GENOMIC DNA]</scope>
    <source>
        <strain evidence="4 7">RST16</strain>
        <strain evidence="5 6">RST8</strain>
    </source>
</reference>
<evidence type="ECO:0000313" key="6">
    <source>
        <dbReference type="Proteomes" id="UP000345527"/>
    </source>
</evidence>
<evidence type="ECO:0000313" key="5">
    <source>
        <dbReference type="EMBL" id="KAA8822687.1"/>
    </source>
</evidence>
<evidence type="ECO:0000313" key="7">
    <source>
        <dbReference type="Proteomes" id="UP000374630"/>
    </source>
</evidence>
<evidence type="ECO:0008006" key="8">
    <source>
        <dbReference type="Google" id="ProtNLM"/>
    </source>
</evidence>
<evidence type="ECO:0000256" key="2">
    <source>
        <dbReference type="SAM" id="MobiDB-lite"/>
    </source>
</evidence>
<gene>
    <name evidence="5" type="ORF">EM848_08165</name>
    <name evidence="4" type="ORF">EMO90_05525</name>
</gene>
<feature type="transmembrane region" description="Helical" evidence="3">
    <location>
        <begin position="65"/>
        <end position="94"/>
    </location>
</feature>
<feature type="transmembrane region" description="Helical" evidence="3">
    <location>
        <begin position="114"/>
        <end position="132"/>
    </location>
</feature>
<protein>
    <recommendedName>
        <fullName evidence="8">Signal transduction histidine kinase subgroup 3 dimerisation and phosphoacceptor domain-containing protein</fullName>
    </recommendedName>
</protein>
<name>A0A5J5E0I2_9BIFI</name>
<feature type="coiled-coil region" evidence="1">
    <location>
        <begin position="135"/>
        <end position="162"/>
    </location>
</feature>
<dbReference type="Proteomes" id="UP000345527">
    <property type="component" value="Unassembled WGS sequence"/>
</dbReference>
<keyword evidence="3" id="KW-0812">Transmembrane</keyword>
<feature type="region of interest" description="Disordered" evidence="2">
    <location>
        <begin position="364"/>
        <end position="388"/>
    </location>
</feature>
<comment type="caution">
    <text evidence="5">The sequence shown here is derived from an EMBL/GenBank/DDBJ whole genome shotgun (WGS) entry which is preliminary data.</text>
</comment>
<dbReference type="OrthoDB" id="3240582at2"/>
<evidence type="ECO:0000256" key="1">
    <source>
        <dbReference type="SAM" id="Coils"/>
    </source>
</evidence>
<dbReference type="EMBL" id="RZNZ01000006">
    <property type="protein sequence ID" value="KAA8820927.1"/>
    <property type="molecule type" value="Genomic_DNA"/>
</dbReference>
<dbReference type="Proteomes" id="UP000374630">
    <property type="component" value="Unassembled WGS sequence"/>
</dbReference>
<dbReference type="InterPro" id="IPR036890">
    <property type="entry name" value="HATPase_C_sf"/>
</dbReference>
<keyword evidence="7" id="KW-1185">Reference proteome</keyword>
<keyword evidence="3" id="KW-1133">Transmembrane helix</keyword>
<dbReference type="EMBL" id="RZOA01000016">
    <property type="protein sequence ID" value="KAA8822687.1"/>
    <property type="molecule type" value="Genomic_DNA"/>
</dbReference>
<dbReference type="RefSeq" id="WP_150354445.1">
    <property type="nucleotide sequence ID" value="NZ_RZNZ01000006.1"/>
</dbReference>